<dbReference type="EMBL" id="JBHSOZ010000005">
    <property type="protein sequence ID" value="MFC5713374.1"/>
    <property type="molecule type" value="Genomic_DNA"/>
</dbReference>
<proteinExistence type="predicted"/>
<comment type="caution">
    <text evidence="1">The sequence shown here is derived from an EMBL/GenBank/DDBJ whole genome shotgun (WGS) entry which is preliminary data.</text>
</comment>
<protein>
    <submittedName>
        <fullName evidence="1">Uncharacterized protein</fullName>
    </submittedName>
</protein>
<sequence length="294" mass="34078">MIKKKTVRMVLAIAGVHLVFLLIWLNAEPSGLRETFSIYPPDPKASYEAAETSLDILHIEDDDEYILEWSISSSLNEEASLRQDLSLFFENGYLRDVMTVWEEDSKDLSFKKKLKGEDSNKFEVLTLHHAEILKDQEGWKSRQSMSHDSLYVLDSPFTELHSFKNNPSSSEDQDSKEVLDYIMDQQLNHVEKGLRKHFSLEEDIDLYPITAITSWYEEPPAFLPEDRVDAFIGTIWETLYHHVLLDKKSASGTKDVPLGHSMPFIAWSQEEQCIYLMVKMQDGSPVKWKRPFKI</sequence>
<evidence type="ECO:0000313" key="2">
    <source>
        <dbReference type="Proteomes" id="UP001596142"/>
    </source>
</evidence>
<keyword evidence="2" id="KW-1185">Reference proteome</keyword>
<reference evidence="2" key="1">
    <citation type="journal article" date="2019" name="Int. J. Syst. Evol. Microbiol.">
        <title>The Global Catalogue of Microorganisms (GCM) 10K type strain sequencing project: providing services to taxonomists for standard genome sequencing and annotation.</title>
        <authorList>
            <consortium name="The Broad Institute Genomics Platform"/>
            <consortium name="The Broad Institute Genome Sequencing Center for Infectious Disease"/>
            <person name="Wu L."/>
            <person name="Ma J."/>
        </authorList>
    </citation>
    <scope>NUCLEOTIDE SEQUENCE [LARGE SCALE GENOMIC DNA]</scope>
    <source>
        <strain evidence="2">CECT 7184</strain>
    </source>
</reference>
<dbReference type="RefSeq" id="WP_385941131.1">
    <property type="nucleotide sequence ID" value="NZ_JBHSOZ010000005.1"/>
</dbReference>
<evidence type="ECO:0000313" key="1">
    <source>
        <dbReference type="EMBL" id="MFC5713374.1"/>
    </source>
</evidence>
<dbReference type="Proteomes" id="UP001596142">
    <property type="component" value="Unassembled WGS sequence"/>
</dbReference>
<name>A0ABW0YTG5_9BACI</name>
<gene>
    <name evidence="1" type="ORF">ACFPU1_11305</name>
</gene>
<organism evidence="1 2">
    <name type="scientific">Thalassorhabdus alkalitolerans</name>
    <dbReference type="NCBI Taxonomy" id="2282697"/>
    <lineage>
        <taxon>Bacteria</taxon>
        <taxon>Bacillati</taxon>
        <taxon>Bacillota</taxon>
        <taxon>Bacilli</taxon>
        <taxon>Bacillales</taxon>
        <taxon>Bacillaceae</taxon>
        <taxon>Thalassorhabdus</taxon>
    </lineage>
</organism>
<accession>A0ABW0YTG5</accession>